<evidence type="ECO:0000313" key="3">
    <source>
        <dbReference type="EMBL" id="GMA21560.1"/>
    </source>
</evidence>
<accession>A0ABQ6HTF6</accession>
<dbReference type="RefSeq" id="WP_241443479.1">
    <property type="nucleotide sequence ID" value="NZ_BSUJ01000001.1"/>
</dbReference>
<reference evidence="4" key="1">
    <citation type="journal article" date="2019" name="Int. J. Syst. Evol. Microbiol.">
        <title>The Global Catalogue of Microorganisms (GCM) 10K type strain sequencing project: providing services to taxonomists for standard genome sequencing and annotation.</title>
        <authorList>
            <consortium name="The Broad Institute Genomics Platform"/>
            <consortium name="The Broad Institute Genome Sequencing Center for Infectious Disease"/>
            <person name="Wu L."/>
            <person name="Ma J."/>
        </authorList>
    </citation>
    <scope>NUCLEOTIDE SEQUENCE [LARGE SCALE GENOMIC DNA]</scope>
    <source>
        <strain evidence="4">NBRC 105830</strain>
    </source>
</reference>
<keyword evidence="2" id="KW-0812">Transmembrane</keyword>
<proteinExistence type="predicted"/>
<keyword evidence="2" id="KW-0472">Membrane</keyword>
<dbReference type="Gene3D" id="1.20.120.20">
    <property type="entry name" value="Apolipoprotein"/>
    <property type="match status" value="1"/>
</dbReference>
<gene>
    <name evidence="3" type="ORF">GCM10025862_35810</name>
</gene>
<keyword evidence="2" id="KW-1133">Transmembrane helix</keyword>
<feature type="region of interest" description="Disordered" evidence="1">
    <location>
        <begin position="244"/>
        <end position="297"/>
    </location>
</feature>
<comment type="caution">
    <text evidence="3">The sequence shown here is derived from an EMBL/GenBank/DDBJ whole genome shotgun (WGS) entry which is preliminary data.</text>
</comment>
<sequence>MIRTKYKIVKKSPVELATEDASAKVSAFADDAKTKAAGFVASAQEAVASAQEQAGPRLEAAREEASHRVEAAKDAAAPKVESARQTISDEVLPRVLQAISGVAAAGAAAKATASANAEDRTAELQGQAAKFADQFEDASKDYRKKAKKVSKKAAKKADARKHQLLVKAGVEQEKKGGKGLIFLGLVAAAAAVALTVYKRTAPKDDPWATPLADPYVGTTGTTGAAYVETPVEAAEGGTTPVVMEPVDNTYAASTPTTSDKDGYDEVGDGQGALLEDETDPSRDHRTITPDTKNDPIN</sequence>
<organism evidence="3 4">
    <name type="scientific">Arsenicicoccus piscis</name>
    <dbReference type="NCBI Taxonomy" id="673954"/>
    <lineage>
        <taxon>Bacteria</taxon>
        <taxon>Bacillati</taxon>
        <taxon>Actinomycetota</taxon>
        <taxon>Actinomycetes</taxon>
        <taxon>Micrococcales</taxon>
        <taxon>Intrasporangiaceae</taxon>
        <taxon>Arsenicicoccus</taxon>
    </lineage>
</organism>
<feature type="compositionally biased region" description="Basic and acidic residues" evidence="1">
    <location>
        <begin position="279"/>
        <end position="297"/>
    </location>
</feature>
<name>A0ABQ6HTF6_9MICO</name>
<dbReference type="Proteomes" id="UP001157109">
    <property type="component" value="Unassembled WGS sequence"/>
</dbReference>
<evidence type="ECO:0000256" key="2">
    <source>
        <dbReference type="SAM" id="Phobius"/>
    </source>
</evidence>
<evidence type="ECO:0000313" key="4">
    <source>
        <dbReference type="Proteomes" id="UP001157109"/>
    </source>
</evidence>
<dbReference type="SUPFAM" id="SSF58113">
    <property type="entry name" value="Apolipoprotein A-I"/>
    <property type="match status" value="1"/>
</dbReference>
<protein>
    <submittedName>
        <fullName evidence="3">Uncharacterized protein</fullName>
    </submittedName>
</protein>
<keyword evidence="4" id="KW-1185">Reference proteome</keyword>
<dbReference type="EMBL" id="BSUJ01000001">
    <property type="protein sequence ID" value="GMA21560.1"/>
    <property type="molecule type" value="Genomic_DNA"/>
</dbReference>
<evidence type="ECO:0000256" key="1">
    <source>
        <dbReference type="SAM" id="MobiDB-lite"/>
    </source>
</evidence>
<feature type="transmembrane region" description="Helical" evidence="2">
    <location>
        <begin position="180"/>
        <end position="197"/>
    </location>
</feature>